<keyword evidence="5" id="KW-1185">Reference proteome</keyword>
<feature type="domain" description="THAP9-like helix-turn-helix" evidence="1">
    <location>
        <begin position="40"/>
        <end position="101"/>
    </location>
</feature>
<dbReference type="InterPro" id="IPR048365">
    <property type="entry name" value="TNP-like_RNaseH_N"/>
</dbReference>
<dbReference type="Pfam" id="PF12017">
    <property type="entry name" value="Tnp_P_element"/>
    <property type="match status" value="1"/>
</dbReference>
<name>A0A6G0SV63_APHGL</name>
<sequence length="446" mass="50589">MFENSPSLSITPSTKANVSSLIDFPSPKIKSPKKLLANYKIFDDLKSSKTLTSMQLLHKKRRPWSKAEKQLALTLYYKSPSSYKYMRKNGIILPGESTVRRMLQSIAYVPGFLPEYSDQLILKIKAMSEVEKKCVILFDEMAIMKCIEYNKNLDMIEGFEDKGPLGRSSKYAKHALKFPLCYFLTCNGMTGDELNIIIKSCIKKMLDIGLLPTALVCDQGTQNRKLFSLLGGTENCPKTSIHDIVKTYDIDRRSATARTMCKITPSHLNPNPFKKMSCKLALQIFSNSVASAIKTCVHTKELKSQTALNTADFLLELNNTFDSCNSQQLNDKNPNRRPMSVQNRQIFENINKTISTFKVAKKLCHKNNIISVPPCFTGMILSLNALILLYEREKIYIIESSDKKTFFLFTGRLNQDPLENIQKMGITEIRLLDYFGPVSQASVHLH</sequence>
<evidence type="ECO:0000313" key="4">
    <source>
        <dbReference type="EMBL" id="KAE9522280.1"/>
    </source>
</evidence>
<dbReference type="InterPro" id="IPR021896">
    <property type="entry name" value="THAP9-like_HTH"/>
</dbReference>
<organism evidence="4 5">
    <name type="scientific">Aphis glycines</name>
    <name type="common">Soybean aphid</name>
    <dbReference type="NCBI Taxonomy" id="307491"/>
    <lineage>
        <taxon>Eukaryota</taxon>
        <taxon>Metazoa</taxon>
        <taxon>Ecdysozoa</taxon>
        <taxon>Arthropoda</taxon>
        <taxon>Hexapoda</taxon>
        <taxon>Insecta</taxon>
        <taxon>Pterygota</taxon>
        <taxon>Neoptera</taxon>
        <taxon>Paraneoptera</taxon>
        <taxon>Hemiptera</taxon>
        <taxon>Sternorrhyncha</taxon>
        <taxon>Aphidomorpha</taxon>
        <taxon>Aphidoidea</taxon>
        <taxon>Aphididae</taxon>
        <taxon>Aphidini</taxon>
        <taxon>Aphis</taxon>
        <taxon>Aphis</taxon>
    </lineage>
</organism>
<accession>A0A6G0SV63</accession>
<dbReference type="AlphaFoldDB" id="A0A6G0SV63"/>
<dbReference type="Pfam" id="PF21787">
    <property type="entry name" value="TNP-like_RNaseH_N"/>
    <property type="match status" value="1"/>
</dbReference>
<gene>
    <name evidence="4" type="ORF">AGLY_017323</name>
</gene>
<evidence type="ECO:0000259" key="1">
    <source>
        <dbReference type="Pfam" id="PF12017"/>
    </source>
</evidence>
<evidence type="ECO:0000313" key="5">
    <source>
        <dbReference type="Proteomes" id="UP000475862"/>
    </source>
</evidence>
<evidence type="ECO:0000259" key="2">
    <source>
        <dbReference type="Pfam" id="PF21787"/>
    </source>
</evidence>
<dbReference type="Proteomes" id="UP000475862">
    <property type="component" value="Unassembled WGS sequence"/>
</dbReference>
<evidence type="ECO:0000259" key="3">
    <source>
        <dbReference type="Pfam" id="PF21788"/>
    </source>
</evidence>
<evidence type="ECO:0008006" key="6">
    <source>
        <dbReference type="Google" id="ProtNLM"/>
    </source>
</evidence>
<proteinExistence type="predicted"/>
<feature type="domain" description="Transposable element P transposase-like RNase H" evidence="2">
    <location>
        <begin position="110"/>
        <end position="231"/>
    </location>
</feature>
<feature type="domain" description="Transposable element P transposase-like GTP-binding insertion" evidence="3">
    <location>
        <begin position="243"/>
        <end position="334"/>
    </location>
</feature>
<dbReference type="OrthoDB" id="6627544at2759"/>
<protein>
    <recommendedName>
        <fullName evidence="6">Transposable element P transposase</fullName>
    </recommendedName>
</protein>
<reference evidence="4 5" key="1">
    <citation type="submission" date="2019-08" db="EMBL/GenBank/DDBJ databases">
        <title>The genome of the soybean aphid Biotype 1, its phylome, world population structure and adaptation to the North American continent.</title>
        <authorList>
            <person name="Giordano R."/>
            <person name="Donthu R.K."/>
            <person name="Hernandez A.G."/>
            <person name="Wright C.L."/>
            <person name="Zimin A.V."/>
        </authorList>
    </citation>
    <scope>NUCLEOTIDE SEQUENCE [LARGE SCALE GENOMIC DNA]</scope>
    <source>
        <tissue evidence="4">Whole aphids</tissue>
    </source>
</reference>
<dbReference type="EMBL" id="VYZN01001422">
    <property type="protein sequence ID" value="KAE9522280.1"/>
    <property type="molecule type" value="Genomic_DNA"/>
</dbReference>
<dbReference type="Pfam" id="PF21788">
    <property type="entry name" value="TNP-like_GBD"/>
    <property type="match status" value="1"/>
</dbReference>
<comment type="caution">
    <text evidence="4">The sequence shown here is derived from an EMBL/GenBank/DDBJ whole genome shotgun (WGS) entry which is preliminary data.</text>
</comment>
<dbReference type="InterPro" id="IPR048366">
    <property type="entry name" value="TNP-like_GBD"/>
</dbReference>